<dbReference type="OrthoDB" id="4676at2759"/>
<evidence type="ECO:0000256" key="1">
    <source>
        <dbReference type="SAM" id="MobiDB-lite"/>
    </source>
</evidence>
<dbReference type="Proteomes" id="UP000316270">
    <property type="component" value="Chromosome 2"/>
</dbReference>
<gene>
    <name evidence="2" type="ORF">FKW77_008423</name>
</gene>
<feature type="region of interest" description="Disordered" evidence="1">
    <location>
        <begin position="1"/>
        <end position="87"/>
    </location>
</feature>
<dbReference type="AlphaFoldDB" id="A0A517KZW9"/>
<evidence type="ECO:0000313" key="2">
    <source>
        <dbReference type="EMBL" id="QDS68932.1"/>
    </source>
</evidence>
<accession>A0A517KZW9</accession>
<organism evidence="2 3">
    <name type="scientific">Venturia effusa</name>
    <dbReference type="NCBI Taxonomy" id="50376"/>
    <lineage>
        <taxon>Eukaryota</taxon>
        <taxon>Fungi</taxon>
        <taxon>Dikarya</taxon>
        <taxon>Ascomycota</taxon>
        <taxon>Pezizomycotina</taxon>
        <taxon>Dothideomycetes</taxon>
        <taxon>Pleosporomycetidae</taxon>
        <taxon>Venturiales</taxon>
        <taxon>Venturiaceae</taxon>
        <taxon>Venturia</taxon>
    </lineage>
</organism>
<evidence type="ECO:0000313" key="3">
    <source>
        <dbReference type="Proteomes" id="UP000316270"/>
    </source>
</evidence>
<name>A0A517KZW9_9PEZI</name>
<dbReference type="EMBL" id="CP042186">
    <property type="protein sequence ID" value="QDS68932.1"/>
    <property type="molecule type" value="Genomic_DNA"/>
</dbReference>
<keyword evidence="3" id="KW-1185">Reference proteome</keyword>
<proteinExistence type="predicted"/>
<protein>
    <submittedName>
        <fullName evidence="2">Uncharacterized protein</fullName>
    </submittedName>
</protein>
<feature type="compositionally biased region" description="Basic and acidic residues" evidence="1">
    <location>
        <begin position="1"/>
        <end position="31"/>
    </location>
</feature>
<sequence length="345" mass="38730">MPPKKKESIKQTKEEESEDVQQHKSPLKEDVVQDVVQDDRGEEADGVDNNSEASLIGCRKRKDPPTSSTSTNKAPRHSTKDSKAEPATIHQIVQYLLTQSALEQCRPNEESKALSELSDTDRASLHTYSSSVFTPFIELLCAAILSRPISHALGHRSIRTILNEPYNFTTPKVIRTAGEQTCIKALLEARTQHKGKTATEIVHIADVVTEKFGGEDDTSLEEVRKQSGHDANKERELLKASIKGVGPMALNIFFRRIQWLWIEAFPFMDEKTKDAMAALGLPDDAEELFEQVEALWDEMDTDEVAGKDEDERKRRAFTIILERALGAHLEKKTEAVLNEASKIIR</sequence>
<reference evidence="2 3" key="1">
    <citation type="submission" date="2019-07" db="EMBL/GenBank/DDBJ databases">
        <title>Finished genome of Venturia effusa.</title>
        <authorList>
            <person name="Young C.A."/>
            <person name="Cox M.P."/>
            <person name="Ganley A.R.D."/>
            <person name="David W.J."/>
        </authorList>
    </citation>
    <scope>NUCLEOTIDE SEQUENCE [LARGE SCALE GENOMIC DNA]</scope>
    <source>
        <strain evidence="3">albino</strain>
    </source>
</reference>